<dbReference type="InterPro" id="IPR050080">
    <property type="entry name" value="RNase_PH"/>
</dbReference>
<dbReference type="SUPFAM" id="SSF54211">
    <property type="entry name" value="Ribosomal protein S5 domain 2-like"/>
    <property type="match status" value="1"/>
</dbReference>
<evidence type="ECO:0000256" key="3">
    <source>
        <dbReference type="ARBA" id="ARBA00006678"/>
    </source>
</evidence>
<dbReference type="InterPro" id="IPR020568">
    <property type="entry name" value="Ribosomal_Su5_D2-typ_SF"/>
</dbReference>
<dbReference type="GO" id="GO:0000467">
    <property type="term" value="P:exonucleolytic trimming to generate mature 3'-end of 5.8S rRNA from tricistronic rRNA transcript (SSU-rRNA, 5.8S rRNA, LSU-rRNA)"/>
    <property type="evidence" value="ECO:0007669"/>
    <property type="project" value="UniProtKB-ARBA"/>
</dbReference>
<reference evidence="10" key="1">
    <citation type="submission" date="2023-04" db="EMBL/GenBank/DDBJ databases">
        <title>Candida boidinii NBRC 10035.</title>
        <authorList>
            <person name="Ichikawa N."/>
            <person name="Sato H."/>
            <person name="Tonouchi N."/>
        </authorList>
    </citation>
    <scope>NUCLEOTIDE SEQUENCE</scope>
    <source>
        <strain evidence="10">NBRC 10035</strain>
    </source>
</reference>
<evidence type="ECO:0000256" key="2">
    <source>
        <dbReference type="ARBA" id="ARBA00004604"/>
    </source>
</evidence>
<dbReference type="GO" id="GO:0016075">
    <property type="term" value="P:rRNA catabolic process"/>
    <property type="evidence" value="ECO:0007669"/>
    <property type="project" value="TreeGrafter"/>
</dbReference>
<proteinExistence type="inferred from homology"/>
<evidence type="ECO:0000256" key="1">
    <source>
        <dbReference type="ARBA" id="ARBA00004496"/>
    </source>
</evidence>
<dbReference type="InterPro" id="IPR036345">
    <property type="entry name" value="ExoRNase_PH_dom2_sf"/>
</dbReference>
<dbReference type="Pfam" id="PF01138">
    <property type="entry name" value="RNase_PH"/>
    <property type="match status" value="1"/>
</dbReference>
<evidence type="ECO:0000259" key="8">
    <source>
        <dbReference type="Pfam" id="PF01138"/>
    </source>
</evidence>
<evidence type="ECO:0000256" key="5">
    <source>
        <dbReference type="ARBA" id="ARBA00022835"/>
    </source>
</evidence>
<evidence type="ECO:0000256" key="7">
    <source>
        <dbReference type="ARBA" id="ARBA00077929"/>
    </source>
</evidence>
<evidence type="ECO:0000313" key="10">
    <source>
        <dbReference type="EMBL" id="GME68747.1"/>
    </source>
</evidence>
<dbReference type="FunFam" id="3.30.230.70:FF:000004">
    <property type="entry name" value="Exosome complex component Rrp41"/>
    <property type="match status" value="1"/>
</dbReference>
<comment type="similarity">
    <text evidence="3">Belongs to the RNase PH family.</text>
</comment>
<comment type="caution">
    <text evidence="10">The sequence shown here is derived from an EMBL/GenBank/DDBJ whole genome shotgun (WGS) entry which is preliminary data.</text>
</comment>
<keyword evidence="4" id="KW-0963">Cytoplasm</keyword>
<organism evidence="10 11">
    <name type="scientific">Candida boidinii</name>
    <name type="common">Yeast</name>
    <dbReference type="NCBI Taxonomy" id="5477"/>
    <lineage>
        <taxon>Eukaryota</taxon>
        <taxon>Fungi</taxon>
        <taxon>Dikarya</taxon>
        <taxon>Ascomycota</taxon>
        <taxon>Saccharomycotina</taxon>
        <taxon>Pichiomycetes</taxon>
        <taxon>Pichiales</taxon>
        <taxon>Pichiaceae</taxon>
        <taxon>Ogataea</taxon>
        <taxon>Ogataea/Candida clade</taxon>
    </lineage>
</organism>
<dbReference type="GO" id="GO:0003723">
    <property type="term" value="F:RNA binding"/>
    <property type="evidence" value="ECO:0007669"/>
    <property type="project" value="TreeGrafter"/>
</dbReference>
<evidence type="ECO:0000313" key="11">
    <source>
        <dbReference type="Proteomes" id="UP001165120"/>
    </source>
</evidence>
<dbReference type="GO" id="GO:0005730">
    <property type="term" value="C:nucleolus"/>
    <property type="evidence" value="ECO:0007669"/>
    <property type="project" value="UniProtKB-SubCell"/>
</dbReference>
<accession>A0A9W6WGT2</accession>
<dbReference type="GO" id="GO:0071051">
    <property type="term" value="P:poly(A)-dependent snoRNA 3'-end processing"/>
    <property type="evidence" value="ECO:0007669"/>
    <property type="project" value="TreeGrafter"/>
</dbReference>
<dbReference type="Gene3D" id="3.30.230.70">
    <property type="entry name" value="GHMP Kinase, N-terminal domain"/>
    <property type="match status" value="1"/>
</dbReference>
<name>A0A9W6WGT2_CANBO</name>
<sequence>MSRFELYSPEGIRVDGRRFNELRQFQAQINTHPKAADGSSYVQQGNSKVLCLINGPVEQNSSSSGEGPILNVNIDLLPFAGVERKRRTRNDRRISELCITLQRCFLKTIVLKNYSRTIIDINLSVLALDGGLLSCCCNAITLALIDAGVALYDYVSSVTVGLYDTTPLLDLNTLEENDLSFVTMGIVGDSDKIGLLLLEDRLPLDKLESVLSIGIEGCHRIKELMDDVVRNFGIDYVEKQQL</sequence>
<dbReference type="GO" id="GO:0000176">
    <property type="term" value="C:nuclear exosome (RNase complex)"/>
    <property type="evidence" value="ECO:0007669"/>
    <property type="project" value="TreeGrafter"/>
</dbReference>
<dbReference type="InterPro" id="IPR001247">
    <property type="entry name" value="ExoRNase_PH_dom1"/>
</dbReference>
<dbReference type="AlphaFoldDB" id="A0A9W6WGT2"/>
<dbReference type="GO" id="GO:0071028">
    <property type="term" value="P:nuclear mRNA surveillance"/>
    <property type="evidence" value="ECO:0007669"/>
    <property type="project" value="TreeGrafter"/>
</dbReference>
<dbReference type="PANTHER" id="PTHR11953">
    <property type="entry name" value="EXOSOME COMPLEX COMPONENT"/>
    <property type="match status" value="1"/>
</dbReference>
<dbReference type="PANTHER" id="PTHR11953:SF0">
    <property type="entry name" value="EXOSOME COMPLEX COMPONENT RRP41"/>
    <property type="match status" value="1"/>
</dbReference>
<dbReference type="GO" id="GO:0071038">
    <property type="term" value="P:TRAMP-dependent tRNA surveillance pathway"/>
    <property type="evidence" value="ECO:0007669"/>
    <property type="project" value="UniProtKB-ARBA"/>
</dbReference>
<feature type="domain" description="Exoribonuclease phosphorolytic" evidence="9">
    <location>
        <begin position="153"/>
        <end position="216"/>
    </location>
</feature>
<comment type="subunit">
    <text evidence="6">Component of the RNA exosome complex. Specifically part of the catalytically inactive RNA exosome core complex (Exo-9) which may associate with the catalytic subunits RRP6 and DIS3 in cytoplasmic- and nuclear-specific RNA exosome complex forms. Exo-9 is formed by a hexameric base ring of RNase PH domain-containing subunits and a cap ring consisting of CSL4, RRP4 and RRP40.</text>
</comment>
<dbReference type="SUPFAM" id="SSF55666">
    <property type="entry name" value="Ribonuclease PH domain 2-like"/>
    <property type="match status" value="1"/>
</dbReference>
<dbReference type="Proteomes" id="UP001165120">
    <property type="component" value="Unassembled WGS sequence"/>
</dbReference>
<dbReference type="InterPro" id="IPR027408">
    <property type="entry name" value="PNPase/RNase_PH_dom_sf"/>
</dbReference>
<comment type="subcellular location">
    <subcellularLocation>
        <location evidence="1">Cytoplasm</location>
    </subcellularLocation>
    <subcellularLocation>
        <location evidence="2">Nucleus</location>
        <location evidence="2">Nucleolus</location>
    </subcellularLocation>
</comment>
<gene>
    <name evidence="10" type="ORF">Cboi02_000183700</name>
</gene>
<dbReference type="GO" id="GO:0000177">
    <property type="term" value="C:cytoplasmic exosome (RNase complex)"/>
    <property type="evidence" value="ECO:0007669"/>
    <property type="project" value="UniProtKB-ARBA"/>
</dbReference>
<dbReference type="GO" id="GO:0034475">
    <property type="term" value="P:U4 snRNA 3'-end processing"/>
    <property type="evidence" value="ECO:0007669"/>
    <property type="project" value="TreeGrafter"/>
</dbReference>
<dbReference type="InterPro" id="IPR015847">
    <property type="entry name" value="ExoRNase_PH_dom2"/>
</dbReference>
<evidence type="ECO:0000259" key="9">
    <source>
        <dbReference type="Pfam" id="PF03725"/>
    </source>
</evidence>
<protein>
    <recommendedName>
        <fullName evidence="7">Ribosomal RNA-processing protein 41</fullName>
    </recommendedName>
</protein>
<feature type="domain" description="Exoribonuclease phosphorolytic" evidence="8">
    <location>
        <begin position="21"/>
        <end position="149"/>
    </location>
</feature>
<evidence type="ECO:0000256" key="4">
    <source>
        <dbReference type="ARBA" id="ARBA00022490"/>
    </source>
</evidence>
<dbReference type="Pfam" id="PF03725">
    <property type="entry name" value="RNase_PH_C"/>
    <property type="match status" value="1"/>
</dbReference>
<evidence type="ECO:0000256" key="6">
    <source>
        <dbReference type="ARBA" id="ARBA00063066"/>
    </source>
</evidence>
<dbReference type="EMBL" id="BSXN01000481">
    <property type="protein sequence ID" value="GME68747.1"/>
    <property type="molecule type" value="Genomic_DNA"/>
</dbReference>
<keyword evidence="11" id="KW-1185">Reference proteome</keyword>
<keyword evidence="5" id="KW-0271">Exosome</keyword>